<reference evidence="1" key="3">
    <citation type="submission" date="2025-09" db="UniProtKB">
        <authorList>
            <consortium name="Ensembl"/>
        </authorList>
    </citation>
    <scope>IDENTIFICATION</scope>
</reference>
<reference evidence="2" key="1">
    <citation type="submission" date="2018-06" db="EMBL/GenBank/DDBJ databases">
        <title>Genome assembly of Danube salmon.</title>
        <authorList>
            <person name="Macqueen D.J."/>
            <person name="Gundappa M.K."/>
        </authorList>
    </citation>
    <scope>NUCLEOTIDE SEQUENCE [LARGE SCALE GENOMIC DNA]</scope>
</reference>
<dbReference type="Proteomes" id="UP000314982">
    <property type="component" value="Unassembled WGS sequence"/>
</dbReference>
<name>A0A4W5KY87_9TELE</name>
<dbReference type="GO" id="GO:0042147">
    <property type="term" value="P:retrograde transport, endosome to Golgi"/>
    <property type="evidence" value="ECO:0007669"/>
    <property type="project" value="TreeGrafter"/>
</dbReference>
<dbReference type="GO" id="GO:0005829">
    <property type="term" value="C:cytosol"/>
    <property type="evidence" value="ECO:0007669"/>
    <property type="project" value="GOC"/>
</dbReference>
<evidence type="ECO:0000313" key="1">
    <source>
        <dbReference type="Ensembl" id="ENSHHUP00000015275.1"/>
    </source>
</evidence>
<dbReference type="GO" id="GO:0005802">
    <property type="term" value="C:trans-Golgi network"/>
    <property type="evidence" value="ECO:0007669"/>
    <property type="project" value="TreeGrafter"/>
</dbReference>
<reference evidence="1" key="2">
    <citation type="submission" date="2025-08" db="UniProtKB">
        <authorList>
            <consortium name="Ensembl"/>
        </authorList>
    </citation>
    <scope>IDENTIFICATION</scope>
</reference>
<organism evidence="1 2">
    <name type="scientific">Hucho hucho</name>
    <name type="common">huchen</name>
    <dbReference type="NCBI Taxonomy" id="62062"/>
    <lineage>
        <taxon>Eukaryota</taxon>
        <taxon>Metazoa</taxon>
        <taxon>Chordata</taxon>
        <taxon>Craniata</taxon>
        <taxon>Vertebrata</taxon>
        <taxon>Euteleostomi</taxon>
        <taxon>Actinopterygii</taxon>
        <taxon>Neopterygii</taxon>
        <taxon>Teleostei</taxon>
        <taxon>Protacanthopterygii</taxon>
        <taxon>Salmoniformes</taxon>
        <taxon>Salmonidae</taxon>
        <taxon>Salmoninae</taxon>
        <taxon>Hucho</taxon>
    </lineage>
</organism>
<dbReference type="GO" id="GO:0031267">
    <property type="term" value="F:small GTPase binding"/>
    <property type="evidence" value="ECO:0007669"/>
    <property type="project" value="InterPro"/>
</dbReference>
<dbReference type="STRING" id="62062.ENSHHUP00000015275"/>
<protein>
    <submittedName>
        <fullName evidence="1">Uncharacterized protein</fullName>
    </submittedName>
</protein>
<sequence>MHILRSDAVLSGSHVINYCCFICCVALCQYIEATKFRDGARGLASADEGENFEQSPLRRTFKSKVLAHYPENVEWSPFDQDAVGMVRELRNV</sequence>
<accession>A0A4W5KY87</accession>
<dbReference type="AlphaFoldDB" id="A0A4W5KY87"/>
<proteinExistence type="predicted"/>
<dbReference type="Ensembl" id="ENSHHUT00000015814.1">
    <property type="protein sequence ID" value="ENSHHUP00000015275.1"/>
    <property type="gene ID" value="ENSHHUG00000009509.1"/>
</dbReference>
<dbReference type="InterPro" id="IPR047278">
    <property type="entry name" value="DEN5A/B"/>
</dbReference>
<dbReference type="PANTHER" id="PTHR46070:SF2">
    <property type="entry name" value="DENN DOMAIN-CONTAINING PROTEIN 5A"/>
    <property type="match status" value="1"/>
</dbReference>
<dbReference type="GO" id="GO:0005085">
    <property type="term" value="F:guanyl-nucleotide exchange factor activity"/>
    <property type="evidence" value="ECO:0007669"/>
    <property type="project" value="InterPro"/>
</dbReference>
<dbReference type="PANTHER" id="PTHR46070">
    <property type="entry name" value="PINSTRIPE, ISOFORM A"/>
    <property type="match status" value="1"/>
</dbReference>
<evidence type="ECO:0000313" key="2">
    <source>
        <dbReference type="Proteomes" id="UP000314982"/>
    </source>
</evidence>
<keyword evidence="2" id="KW-1185">Reference proteome</keyword>